<feature type="transmembrane region" description="Helical" evidence="2">
    <location>
        <begin position="419"/>
        <end position="439"/>
    </location>
</feature>
<feature type="transmembrane region" description="Helical" evidence="2">
    <location>
        <begin position="873"/>
        <end position="895"/>
    </location>
</feature>
<feature type="non-terminal residue" evidence="3">
    <location>
        <position position="1"/>
    </location>
</feature>
<sequence>KKKKKKKKKKINICIYFAIAAISGSTLYSSVIMEHNWFLANVANSSWTGSLTASVSECSAAVMNGFGGAVWVDVKGDWDGMSSNYPWSICHNQFVGNKGLWVHQVYFSLFGKKAIPLVKQSYCKNNTESNDTYTFAATYSKGTSAIDINSTSLMGKKSDCGEGCLGSVLPGDVLLVGLSLKDAFEQTAISGIISCAQLYWQTSLSNSSSAPSSTVLQTDDFSFHQTVANLEFQLQNAPINAREHILFNDTHRTFTKDLYVITSLCKDGTTTSIVGETPATVCDLSSMKDVTFQCGSDCTSSQYLFTRWEPDCYPCPKQGARCGGGSNVTIEYGYYAAVNHSWMWTDGAIVNICTTTFDTYLCPVNLCCNQFAGCLYDGSDSINLCAKNRDPTVPFCGKCLDGYSEIIGSTECKVCNSTFWGLFFIPVVGGMFLLTYFLLKDPTNVTPLFTYMYKSFLYFYQILPVLTYQGYNDLVLHLTSAMNLEFFGIGSQFTGGQGFGTCLLQNMTNIQKLWMTLIFPLILFFELLVLRVVPELLICCCDDENDSVYEQNTNTPVHKLPNYPSGNHLLVPGTTHPATSATAAAAAAVAAKETMAPIPSPLPPPPPPPPPSTVSSSLQSSDSHWFTFRRSISTESQSTLVPTDHRHQHGNLLVPLYDPYGSFVQGHRRKLRSESALSFQHALTCSQKIRKHFHEALWNSVLITYIVVGESVIKMINCKQVDGTYYLWNAGDITCYHTWQLIFVALYIGIILFPVFMFVRLFMLGRKVKSREAASKLRYEKYAAFTMTYTPKRWWYESVMMGRRILLISIYSLPVNDLVLLRAIMAFCCGCILAFHAYARPFRRSVNNFFEAVLLACLFFVATLSTIDSGDTSTIRVIQTWLCLVPLLFIPYLLYKYCHIKVYVPARQRWQSVWSLLQEKKVRMASGNPENYVKMEDEDNDDDDNSKSSKKVTNLVVSDTPEMM</sequence>
<feature type="non-terminal residue" evidence="3">
    <location>
        <position position="964"/>
    </location>
</feature>
<name>X6MWV2_RETFI</name>
<keyword evidence="2" id="KW-1133">Transmembrane helix</keyword>
<evidence type="ECO:0000256" key="1">
    <source>
        <dbReference type="SAM" id="MobiDB-lite"/>
    </source>
</evidence>
<gene>
    <name evidence="3" type="ORF">RFI_18787</name>
</gene>
<feature type="transmembrane region" description="Helical" evidence="2">
    <location>
        <begin position="12"/>
        <end position="31"/>
    </location>
</feature>
<feature type="transmembrane region" description="Helical" evidence="2">
    <location>
        <begin position="736"/>
        <end position="762"/>
    </location>
</feature>
<dbReference type="Proteomes" id="UP000023152">
    <property type="component" value="Unassembled WGS sequence"/>
</dbReference>
<feature type="transmembrane region" description="Helical" evidence="2">
    <location>
        <begin position="819"/>
        <end position="837"/>
    </location>
</feature>
<dbReference type="PANTHER" id="PTHR11319">
    <property type="entry name" value="G PROTEIN-COUPLED RECEPTOR-RELATED"/>
    <property type="match status" value="1"/>
</dbReference>
<evidence type="ECO:0000313" key="3">
    <source>
        <dbReference type="EMBL" id="ETO18478.1"/>
    </source>
</evidence>
<organism evidence="3 4">
    <name type="scientific">Reticulomyxa filosa</name>
    <dbReference type="NCBI Taxonomy" id="46433"/>
    <lineage>
        <taxon>Eukaryota</taxon>
        <taxon>Sar</taxon>
        <taxon>Rhizaria</taxon>
        <taxon>Retaria</taxon>
        <taxon>Foraminifera</taxon>
        <taxon>Monothalamids</taxon>
        <taxon>Reticulomyxidae</taxon>
        <taxon>Reticulomyxa</taxon>
    </lineage>
</organism>
<accession>X6MWV2</accession>
<evidence type="ECO:0000256" key="2">
    <source>
        <dbReference type="SAM" id="Phobius"/>
    </source>
</evidence>
<dbReference type="PANTHER" id="PTHR11319:SF35">
    <property type="entry name" value="OUTER MEMBRANE PROTEIN PMPC-RELATED"/>
    <property type="match status" value="1"/>
</dbReference>
<keyword evidence="4" id="KW-1185">Reference proteome</keyword>
<feature type="compositionally biased region" description="Pro residues" evidence="1">
    <location>
        <begin position="598"/>
        <end position="612"/>
    </location>
</feature>
<dbReference type="EMBL" id="ASPP01014859">
    <property type="protein sequence ID" value="ETO18478.1"/>
    <property type="molecule type" value="Genomic_DNA"/>
</dbReference>
<feature type="transmembrane region" description="Helical" evidence="2">
    <location>
        <begin position="451"/>
        <end position="471"/>
    </location>
</feature>
<dbReference type="OMA" id="PINAREH"/>
<protein>
    <submittedName>
        <fullName evidence="3">Uncharacterized protein</fullName>
    </submittedName>
</protein>
<feature type="region of interest" description="Disordered" evidence="1">
    <location>
        <begin position="931"/>
        <end position="964"/>
    </location>
</feature>
<feature type="transmembrane region" description="Helical" evidence="2">
    <location>
        <begin position="849"/>
        <end position="867"/>
    </location>
</feature>
<dbReference type="OrthoDB" id="5956805at2759"/>
<keyword evidence="2" id="KW-0812">Transmembrane</keyword>
<keyword evidence="2" id="KW-0472">Membrane</keyword>
<proteinExistence type="predicted"/>
<evidence type="ECO:0000313" key="4">
    <source>
        <dbReference type="Proteomes" id="UP000023152"/>
    </source>
</evidence>
<feature type="region of interest" description="Disordered" evidence="1">
    <location>
        <begin position="596"/>
        <end position="619"/>
    </location>
</feature>
<dbReference type="AlphaFoldDB" id="X6MWV2"/>
<feature type="transmembrane region" description="Helical" evidence="2">
    <location>
        <begin position="513"/>
        <end position="530"/>
    </location>
</feature>
<comment type="caution">
    <text evidence="3">The sequence shown here is derived from an EMBL/GenBank/DDBJ whole genome shotgun (WGS) entry which is preliminary data.</text>
</comment>
<reference evidence="3 4" key="1">
    <citation type="journal article" date="2013" name="Curr. Biol.">
        <title>The Genome of the Foraminiferan Reticulomyxa filosa.</title>
        <authorList>
            <person name="Glockner G."/>
            <person name="Hulsmann N."/>
            <person name="Schleicher M."/>
            <person name="Noegel A.A."/>
            <person name="Eichinger L."/>
            <person name="Gallinger C."/>
            <person name="Pawlowski J."/>
            <person name="Sierra R."/>
            <person name="Euteneuer U."/>
            <person name="Pillet L."/>
            <person name="Moustafa A."/>
            <person name="Platzer M."/>
            <person name="Groth M."/>
            <person name="Szafranski K."/>
            <person name="Schliwa M."/>
        </authorList>
    </citation>
    <scope>NUCLEOTIDE SEQUENCE [LARGE SCALE GENOMIC DNA]</scope>
</reference>